<dbReference type="EMBL" id="HBUF01538710">
    <property type="protein sequence ID" value="CAG6754215.1"/>
    <property type="molecule type" value="Transcribed_RNA"/>
</dbReference>
<dbReference type="EMBL" id="HBUF01171859">
    <property type="protein sequence ID" value="CAG6652635.1"/>
    <property type="molecule type" value="Transcribed_RNA"/>
</dbReference>
<feature type="region of interest" description="Disordered" evidence="1">
    <location>
        <begin position="31"/>
        <end position="50"/>
    </location>
</feature>
<feature type="compositionally biased region" description="Low complexity" evidence="1">
    <location>
        <begin position="1"/>
        <end position="11"/>
    </location>
</feature>
<dbReference type="AlphaFoldDB" id="A0A8D8RKU6"/>
<evidence type="ECO:0000313" key="2">
    <source>
        <dbReference type="EMBL" id="CAG6652596.1"/>
    </source>
</evidence>
<dbReference type="EMBL" id="HBUF01171867">
    <property type="protein sequence ID" value="CAG6652667.1"/>
    <property type="molecule type" value="Transcribed_RNA"/>
</dbReference>
<proteinExistence type="predicted"/>
<evidence type="ECO:0000256" key="1">
    <source>
        <dbReference type="SAM" id="MobiDB-lite"/>
    </source>
</evidence>
<protein>
    <submittedName>
        <fullName evidence="2">Uncharacterized protein</fullName>
    </submittedName>
</protein>
<organism evidence="2">
    <name type="scientific">Cacopsylla melanoneura</name>
    <dbReference type="NCBI Taxonomy" id="428564"/>
    <lineage>
        <taxon>Eukaryota</taxon>
        <taxon>Metazoa</taxon>
        <taxon>Ecdysozoa</taxon>
        <taxon>Arthropoda</taxon>
        <taxon>Hexapoda</taxon>
        <taxon>Insecta</taxon>
        <taxon>Pterygota</taxon>
        <taxon>Neoptera</taxon>
        <taxon>Paraneoptera</taxon>
        <taxon>Hemiptera</taxon>
        <taxon>Sternorrhyncha</taxon>
        <taxon>Psylloidea</taxon>
        <taxon>Psyllidae</taxon>
        <taxon>Psyllinae</taxon>
        <taxon>Cacopsylla</taxon>
    </lineage>
</organism>
<name>A0A8D8RKU6_9HEMI</name>
<sequence>MKSPPTARSSTPTPPPSWRARERVAPGVEALCSPQSSSWPREPCGTSSASAAANATVPWTLCWLVTDLTRRSTVELATARTMDLKDLDTDTPPLWCLLTESPPFTIRKWHPPQEQRAEMEMDAHDVAMLSTPLNR</sequence>
<dbReference type="EMBL" id="HBUF01538714">
    <property type="protein sequence ID" value="CAG6754223.1"/>
    <property type="molecule type" value="Transcribed_RNA"/>
</dbReference>
<feature type="region of interest" description="Disordered" evidence="1">
    <location>
        <begin position="1"/>
        <end position="21"/>
    </location>
</feature>
<reference evidence="2" key="1">
    <citation type="submission" date="2021-05" db="EMBL/GenBank/DDBJ databases">
        <authorList>
            <person name="Alioto T."/>
            <person name="Alioto T."/>
            <person name="Gomez Garrido J."/>
        </authorList>
    </citation>
    <scope>NUCLEOTIDE SEQUENCE</scope>
</reference>
<accession>A0A8D8RKU6</accession>
<dbReference type="EMBL" id="HBUF01340175">
    <property type="protein sequence ID" value="CAG6701876.1"/>
    <property type="molecule type" value="Transcribed_RNA"/>
</dbReference>
<dbReference type="EMBL" id="HBUF01171850">
    <property type="protein sequence ID" value="CAG6652596.1"/>
    <property type="molecule type" value="Transcribed_RNA"/>
</dbReference>
<dbReference type="EMBL" id="HBUF01340171">
    <property type="protein sequence ID" value="CAG6701864.1"/>
    <property type="molecule type" value="Transcribed_RNA"/>
</dbReference>
<dbReference type="EMBL" id="HBUF01340176">
    <property type="protein sequence ID" value="CAG6701880.1"/>
    <property type="molecule type" value="Transcribed_RNA"/>
</dbReference>
<dbReference type="EMBL" id="HBUF01171841">
    <property type="protein sequence ID" value="CAG6652565.1"/>
    <property type="molecule type" value="Transcribed_RNA"/>
</dbReference>
<dbReference type="EMBL" id="HBUF01340172">
    <property type="protein sequence ID" value="CAG6701868.1"/>
    <property type="molecule type" value="Transcribed_RNA"/>
</dbReference>